<dbReference type="PRINTS" id="PR00039">
    <property type="entry name" value="HTHLYSR"/>
</dbReference>
<dbReference type="Gene3D" id="1.10.10.10">
    <property type="entry name" value="Winged helix-like DNA-binding domain superfamily/Winged helix DNA-binding domain"/>
    <property type="match status" value="1"/>
</dbReference>
<dbReference type="Pfam" id="PF03466">
    <property type="entry name" value="LysR_substrate"/>
    <property type="match status" value="1"/>
</dbReference>
<dbReference type="PROSITE" id="PS50931">
    <property type="entry name" value="HTH_LYSR"/>
    <property type="match status" value="1"/>
</dbReference>
<accession>A0A4R1HJV3</accession>
<gene>
    <name evidence="6" type="ORF">EV378_5262</name>
</gene>
<dbReference type="Proteomes" id="UP000295560">
    <property type="component" value="Unassembled WGS sequence"/>
</dbReference>
<dbReference type="PANTHER" id="PTHR30346">
    <property type="entry name" value="TRANSCRIPTIONAL DUAL REGULATOR HCAR-RELATED"/>
    <property type="match status" value="1"/>
</dbReference>
<name>A0A4R1HJV3_PSEEN</name>
<evidence type="ECO:0000256" key="3">
    <source>
        <dbReference type="ARBA" id="ARBA00023125"/>
    </source>
</evidence>
<organism evidence="6 7">
    <name type="scientific">Pseudonocardia endophytica</name>
    <dbReference type="NCBI Taxonomy" id="401976"/>
    <lineage>
        <taxon>Bacteria</taxon>
        <taxon>Bacillati</taxon>
        <taxon>Actinomycetota</taxon>
        <taxon>Actinomycetes</taxon>
        <taxon>Pseudonocardiales</taxon>
        <taxon>Pseudonocardiaceae</taxon>
        <taxon>Pseudonocardia</taxon>
    </lineage>
</organism>
<comment type="similarity">
    <text evidence="1">Belongs to the LysR transcriptional regulatory family.</text>
</comment>
<keyword evidence="7" id="KW-1185">Reference proteome</keyword>
<dbReference type="InterPro" id="IPR000847">
    <property type="entry name" value="LysR_HTH_N"/>
</dbReference>
<evidence type="ECO:0000313" key="6">
    <source>
        <dbReference type="EMBL" id="TCK21281.1"/>
    </source>
</evidence>
<dbReference type="Gene3D" id="3.40.190.10">
    <property type="entry name" value="Periplasmic binding protein-like II"/>
    <property type="match status" value="2"/>
</dbReference>
<sequence length="297" mass="31003">MLAPRLHQFVAVARAEHMTRAAVRIGVPQPTLSRAMTRLEADLGVALFARSGRAIRLTAAGRTLLAGAETALAELAAATDELTGDTDPAHGRVTLGFLSTLGTDAVPRLLRAFRDAHPGIRIELLQGRHAVLLDRLRDGVADLVLTSPLPDEPGLVATALAEEEVRLAVPSGHRLDRGDARPVPLAEVAGEPFLAFAPGYGLRTPVLGWCRAAGFGPRIAFEGGDAATLRGLVGAGLGVTLLPLAPDVPGVVQLPVRDPRPVRTLGMVHRGGDSPTPPVRALRAFVAARAPAVLAHA</sequence>
<evidence type="ECO:0000256" key="4">
    <source>
        <dbReference type="ARBA" id="ARBA00023163"/>
    </source>
</evidence>
<dbReference type="PANTHER" id="PTHR30346:SF28">
    <property type="entry name" value="HTH-TYPE TRANSCRIPTIONAL REGULATOR CYNR"/>
    <property type="match status" value="1"/>
</dbReference>
<dbReference type="SUPFAM" id="SSF46785">
    <property type="entry name" value="Winged helix' DNA-binding domain"/>
    <property type="match status" value="1"/>
</dbReference>
<evidence type="ECO:0000256" key="2">
    <source>
        <dbReference type="ARBA" id="ARBA00023015"/>
    </source>
</evidence>
<feature type="domain" description="HTH lysR-type" evidence="5">
    <location>
        <begin position="1"/>
        <end position="58"/>
    </location>
</feature>
<evidence type="ECO:0000313" key="7">
    <source>
        <dbReference type="Proteomes" id="UP000295560"/>
    </source>
</evidence>
<dbReference type="GO" id="GO:0003700">
    <property type="term" value="F:DNA-binding transcription factor activity"/>
    <property type="evidence" value="ECO:0007669"/>
    <property type="project" value="InterPro"/>
</dbReference>
<protein>
    <submittedName>
        <fullName evidence="6">DNA-binding transcriptional LysR family regulator</fullName>
    </submittedName>
</protein>
<keyword evidence="4" id="KW-0804">Transcription</keyword>
<evidence type="ECO:0000259" key="5">
    <source>
        <dbReference type="PROSITE" id="PS50931"/>
    </source>
</evidence>
<dbReference type="Pfam" id="PF00126">
    <property type="entry name" value="HTH_1"/>
    <property type="match status" value="1"/>
</dbReference>
<dbReference type="GO" id="GO:0032993">
    <property type="term" value="C:protein-DNA complex"/>
    <property type="evidence" value="ECO:0007669"/>
    <property type="project" value="TreeGrafter"/>
</dbReference>
<dbReference type="InterPro" id="IPR036390">
    <property type="entry name" value="WH_DNA-bd_sf"/>
</dbReference>
<dbReference type="InterPro" id="IPR036388">
    <property type="entry name" value="WH-like_DNA-bd_sf"/>
</dbReference>
<keyword evidence="3 6" id="KW-0238">DNA-binding</keyword>
<dbReference type="EMBL" id="SMFZ01000002">
    <property type="protein sequence ID" value="TCK21281.1"/>
    <property type="molecule type" value="Genomic_DNA"/>
</dbReference>
<keyword evidence="2" id="KW-0805">Transcription regulation</keyword>
<dbReference type="GO" id="GO:0003677">
    <property type="term" value="F:DNA binding"/>
    <property type="evidence" value="ECO:0007669"/>
    <property type="project" value="UniProtKB-KW"/>
</dbReference>
<dbReference type="FunFam" id="1.10.10.10:FF:000001">
    <property type="entry name" value="LysR family transcriptional regulator"/>
    <property type="match status" value="1"/>
</dbReference>
<proteinExistence type="inferred from homology"/>
<comment type="caution">
    <text evidence="6">The sequence shown here is derived from an EMBL/GenBank/DDBJ whole genome shotgun (WGS) entry which is preliminary data.</text>
</comment>
<dbReference type="SUPFAM" id="SSF53850">
    <property type="entry name" value="Periplasmic binding protein-like II"/>
    <property type="match status" value="1"/>
</dbReference>
<evidence type="ECO:0000256" key="1">
    <source>
        <dbReference type="ARBA" id="ARBA00009437"/>
    </source>
</evidence>
<dbReference type="InterPro" id="IPR005119">
    <property type="entry name" value="LysR_subst-bd"/>
</dbReference>
<reference evidence="6 7" key="1">
    <citation type="submission" date="2019-03" db="EMBL/GenBank/DDBJ databases">
        <title>Sequencing the genomes of 1000 actinobacteria strains.</title>
        <authorList>
            <person name="Klenk H.-P."/>
        </authorList>
    </citation>
    <scope>NUCLEOTIDE SEQUENCE [LARGE SCALE GENOMIC DNA]</scope>
    <source>
        <strain evidence="6 7">DSM 44969</strain>
    </source>
</reference>
<dbReference type="OrthoDB" id="9803735at2"/>
<dbReference type="AlphaFoldDB" id="A0A4R1HJV3"/>